<feature type="non-terminal residue" evidence="3">
    <location>
        <position position="1"/>
    </location>
</feature>
<sequence length="170" mass="19579">HMLQGGMVEGVLGMVNFGSRAGEAFRKLREYQPDGPLMCMEFWIGWFDHWMEKHQSRPAPEVAEVFEDIMREGASVNFYMFHGGTNFGFYNGANHIKQYEPTVNSYDYDALLDESGEPTEKFYAVRKVLERYVDLPKLQLPEPVPKRAYGEVRLDQTAGLFDQLDRLSSP</sequence>
<feature type="domain" description="Glycoside hydrolase 35 catalytic" evidence="2">
    <location>
        <begin position="2"/>
        <end position="131"/>
    </location>
</feature>
<dbReference type="InterPro" id="IPR031330">
    <property type="entry name" value="Gly_Hdrlase_35_cat"/>
</dbReference>
<organism evidence="3 4">
    <name type="scientific">Paenibacillus sepulcri</name>
    <dbReference type="NCBI Taxonomy" id="359917"/>
    <lineage>
        <taxon>Bacteria</taxon>
        <taxon>Bacillati</taxon>
        <taxon>Bacillota</taxon>
        <taxon>Bacilli</taxon>
        <taxon>Bacillales</taxon>
        <taxon>Paenibacillaceae</taxon>
        <taxon>Paenibacillus</taxon>
    </lineage>
</organism>
<dbReference type="Proteomes" id="UP001519887">
    <property type="component" value="Unassembled WGS sequence"/>
</dbReference>
<dbReference type="PANTHER" id="PTHR23421">
    <property type="entry name" value="BETA-GALACTOSIDASE RELATED"/>
    <property type="match status" value="1"/>
</dbReference>
<dbReference type="Gene3D" id="2.60.120.260">
    <property type="entry name" value="Galactose-binding domain-like"/>
    <property type="match status" value="1"/>
</dbReference>
<feature type="non-terminal residue" evidence="3">
    <location>
        <position position="170"/>
    </location>
</feature>
<dbReference type="InterPro" id="IPR001944">
    <property type="entry name" value="Glycoside_Hdrlase_35"/>
</dbReference>
<evidence type="ECO:0000256" key="1">
    <source>
        <dbReference type="ARBA" id="ARBA00009809"/>
    </source>
</evidence>
<accession>A0ABS7CL28</accession>
<dbReference type="SUPFAM" id="SSF51445">
    <property type="entry name" value="(Trans)glycosidases"/>
    <property type="match status" value="1"/>
</dbReference>
<dbReference type="InterPro" id="IPR017853">
    <property type="entry name" value="GH"/>
</dbReference>
<dbReference type="Gene3D" id="3.20.20.80">
    <property type="entry name" value="Glycosidases"/>
    <property type="match status" value="1"/>
</dbReference>
<evidence type="ECO:0000313" key="3">
    <source>
        <dbReference type="EMBL" id="MBW7461649.1"/>
    </source>
</evidence>
<dbReference type="Pfam" id="PF01301">
    <property type="entry name" value="Glyco_hydro_35"/>
    <property type="match status" value="1"/>
</dbReference>
<gene>
    <name evidence="3" type="ORF">K0U00_47100</name>
</gene>
<name>A0ABS7CL28_9BACL</name>
<comment type="caution">
    <text evidence="3">The sequence shown here is derived from an EMBL/GenBank/DDBJ whole genome shotgun (WGS) entry which is preliminary data.</text>
</comment>
<reference evidence="3 4" key="1">
    <citation type="submission" date="2021-07" db="EMBL/GenBank/DDBJ databases">
        <title>Paenibacillus radiodurans sp. nov., isolated from the southeastern edge of Tengger Desert.</title>
        <authorList>
            <person name="Zhang G."/>
        </authorList>
    </citation>
    <scope>NUCLEOTIDE SEQUENCE [LARGE SCALE GENOMIC DNA]</scope>
    <source>
        <strain evidence="3 4">CCM 7311</strain>
    </source>
</reference>
<evidence type="ECO:0000313" key="4">
    <source>
        <dbReference type="Proteomes" id="UP001519887"/>
    </source>
</evidence>
<evidence type="ECO:0000259" key="2">
    <source>
        <dbReference type="Pfam" id="PF01301"/>
    </source>
</evidence>
<proteinExistence type="inferred from homology"/>
<keyword evidence="4" id="KW-1185">Reference proteome</keyword>
<comment type="similarity">
    <text evidence="1">Belongs to the glycosyl hydrolase 35 family.</text>
</comment>
<dbReference type="PRINTS" id="PR00742">
    <property type="entry name" value="GLHYDRLASE35"/>
</dbReference>
<protein>
    <submittedName>
        <fullName evidence="3">Beta-galactosidase</fullName>
    </submittedName>
</protein>
<dbReference type="EMBL" id="JAHZIK010003140">
    <property type="protein sequence ID" value="MBW7461649.1"/>
    <property type="molecule type" value="Genomic_DNA"/>
</dbReference>